<dbReference type="Pfam" id="PF02912">
    <property type="entry name" value="Phe_tRNA-synt_N"/>
    <property type="match status" value="1"/>
</dbReference>
<evidence type="ECO:0000313" key="15">
    <source>
        <dbReference type="EMBL" id="GHA90521.1"/>
    </source>
</evidence>
<dbReference type="InterPro" id="IPR022911">
    <property type="entry name" value="Phe_tRNA_ligase_alpha1_bac"/>
</dbReference>
<dbReference type="EMBL" id="BMVO01000002">
    <property type="protein sequence ID" value="GHA90521.1"/>
    <property type="molecule type" value="Genomic_DNA"/>
</dbReference>
<organism evidence="15 16">
    <name type="scientific">Streptomyces chryseus</name>
    <dbReference type="NCBI Taxonomy" id="68186"/>
    <lineage>
        <taxon>Bacteria</taxon>
        <taxon>Bacillati</taxon>
        <taxon>Actinomycetota</taxon>
        <taxon>Actinomycetes</taxon>
        <taxon>Kitasatosporales</taxon>
        <taxon>Streptomycetaceae</taxon>
        <taxon>Streptomyces</taxon>
    </lineage>
</organism>
<dbReference type="InterPro" id="IPR006195">
    <property type="entry name" value="aa-tRNA-synth_II"/>
</dbReference>
<dbReference type="InterPro" id="IPR004188">
    <property type="entry name" value="Phe-tRNA_ligase_II_N"/>
</dbReference>
<evidence type="ECO:0000256" key="11">
    <source>
        <dbReference type="ARBA" id="ARBA00023146"/>
    </source>
</evidence>
<evidence type="ECO:0000256" key="10">
    <source>
        <dbReference type="ARBA" id="ARBA00022917"/>
    </source>
</evidence>
<dbReference type="InterPro" id="IPR004529">
    <property type="entry name" value="Phe-tRNA-synth_IIc_asu"/>
</dbReference>
<accession>A0ABQ3DFK1</accession>
<keyword evidence="16" id="KW-1185">Reference proteome</keyword>
<gene>
    <name evidence="13 15" type="primary">pheS</name>
    <name evidence="15" type="ORF">GCM10010346_11400</name>
</gene>
<dbReference type="PANTHER" id="PTHR11538">
    <property type="entry name" value="PHENYLALANYL-TRNA SYNTHETASE"/>
    <property type="match status" value="1"/>
</dbReference>
<evidence type="ECO:0000256" key="8">
    <source>
        <dbReference type="ARBA" id="ARBA00022840"/>
    </source>
</evidence>
<evidence type="ECO:0000256" key="5">
    <source>
        <dbReference type="ARBA" id="ARBA00022598"/>
    </source>
</evidence>
<dbReference type="PROSITE" id="PS50862">
    <property type="entry name" value="AA_TRNA_LIGASE_II"/>
    <property type="match status" value="1"/>
</dbReference>
<comment type="subcellular location">
    <subcellularLocation>
        <location evidence="1 13">Cytoplasm</location>
    </subcellularLocation>
</comment>
<evidence type="ECO:0000256" key="13">
    <source>
        <dbReference type="HAMAP-Rule" id="MF_00281"/>
    </source>
</evidence>
<keyword evidence="7 13" id="KW-0547">Nucleotide-binding</keyword>
<keyword evidence="11 13" id="KW-0030">Aminoacyl-tRNA synthetase</keyword>
<dbReference type="PANTHER" id="PTHR11538:SF41">
    <property type="entry name" value="PHENYLALANINE--TRNA LIGASE, MITOCHONDRIAL"/>
    <property type="match status" value="1"/>
</dbReference>
<reference evidence="16" key="1">
    <citation type="journal article" date="2019" name="Int. J. Syst. Evol. Microbiol.">
        <title>The Global Catalogue of Microorganisms (GCM) 10K type strain sequencing project: providing services to taxonomists for standard genome sequencing and annotation.</title>
        <authorList>
            <consortium name="The Broad Institute Genomics Platform"/>
            <consortium name="The Broad Institute Genome Sequencing Center for Infectious Disease"/>
            <person name="Wu L."/>
            <person name="Ma J."/>
        </authorList>
    </citation>
    <scope>NUCLEOTIDE SEQUENCE [LARGE SCALE GENOMIC DNA]</scope>
    <source>
        <strain evidence="16">JCM 4737</strain>
    </source>
</reference>
<keyword evidence="6 13" id="KW-0479">Metal-binding</keyword>
<keyword evidence="5 13" id="KW-0436">Ligase</keyword>
<evidence type="ECO:0000256" key="12">
    <source>
        <dbReference type="ARBA" id="ARBA00049255"/>
    </source>
</evidence>
<dbReference type="InterPro" id="IPR010978">
    <property type="entry name" value="tRNA-bd_arm"/>
</dbReference>
<dbReference type="EC" id="6.1.1.20" evidence="13"/>
<dbReference type="GO" id="GO:0016874">
    <property type="term" value="F:ligase activity"/>
    <property type="evidence" value="ECO:0007669"/>
    <property type="project" value="UniProtKB-KW"/>
</dbReference>
<evidence type="ECO:0000256" key="3">
    <source>
        <dbReference type="ARBA" id="ARBA00011209"/>
    </source>
</evidence>
<evidence type="ECO:0000313" key="16">
    <source>
        <dbReference type="Proteomes" id="UP000599437"/>
    </source>
</evidence>
<comment type="catalytic activity">
    <reaction evidence="12 13">
        <text>tRNA(Phe) + L-phenylalanine + ATP = L-phenylalanyl-tRNA(Phe) + AMP + diphosphate + H(+)</text>
        <dbReference type="Rhea" id="RHEA:19413"/>
        <dbReference type="Rhea" id="RHEA-COMP:9668"/>
        <dbReference type="Rhea" id="RHEA-COMP:9699"/>
        <dbReference type="ChEBI" id="CHEBI:15378"/>
        <dbReference type="ChEBI" id="CHEBI:30616"/>
        <dbReference type="ChEBI" id="CHEBI:33019"/>
        <dbReference type="ChEBI" id="CHEBI:58095"/>
        <dbReference type="ChEBI" id="CHEBI:78442"/>
        <dbReference type="ChEBI" id="CHEBI:78531"/>
        <dbReference type="ChEBI" id="CHEBI:456215"/>
        <dbReference type="EC" id="6.1.1.20"/>
    </reaction>
</comment>
<protein>
    <recommendedName>
        <fullName evidence="13">Phenylalanine--tRNA ligase alpha subunit</fullName>
        <ecNumber evidence="13">6.1.1.20</ecNumber>
    </recommendedName>
    <alternativeName>
        <fullName evidence="13">Phenylalanyl-tRNA synthetase alpha subunit</fullName>
        <shortName evidence="13">PheRS</shortName>
    </alternativeName>
</protein>
<evidence type="ECO:0000256" key="4">
    <source>
        <dbReference type="ARBA" id="ARBA00022490"/>
    </source>
</evidence>
<comment type="similarity">
    <text evidence="2 13">Belongs to the class-II aminoacyl-tRNA synthetase family. Phe-tRNA synthetase alpha subunit type 1 subfamily.</text>
</comment>
<feature type="binding site" evidence="13">
    <location>
        <position position="287"/>
    </location>
    <ligand>
        <name>Mg(2+)</name>
        <dbReference type="ChEBI" id="CHEBI:18420"/>
        <note>shared with beta subunit</note>
    </ligand>
</feature>
<keyword evidence="4 13" id="KW-0963">Cytoplasm</keyword>
<dbReference type="HAMAP" id="MF_00281">
    <property type="entry name" value="Phe_tRNA_synth_alpha1"/>
    <property type="match status" value="1"/>
</dbReference>
<evidence type="ECO:0000256" key="9">
    <source>
        <dbReference type="ARBA" id="ARBA00022842"/>
    </source>
</evidence>
<evidence type="ECO:0000256" key="7">
    <source>
        <dbReference type="ARBA" id="ARBA00022741"/>
    </source>
</evidence>
<comment type="subunit">
    <text evidence="3 13">Tetramer of two alpha and two beta subunits.</text>
</comment>
<dbReference type="SUPFAM" id="SSF46589">
    <property type="entry name" value="tRNA-binding arm"/>
    <property type="match status" value="1"/>
</dbReference>
<comment type="cofactor">
    <cofactor evidence="13">
        <name>Mg(2+)</name>
        <dbReference type="ChEBI" id="CHEBI:18420"/>
    </cofactor>
    <text evidence="13">Binds 2 magnesium ions per tetramer.</text>
</comment>
<dbReference type="SUPFAM" id="SSF55681">
    <property type="entry name" value="Class II aaRS and biotin synthetases"/>
    <property type="match status" value="1"/>
</dbReference>
<dbReference type="Pfam" id="PF01409">
    <property type="entry name" value="tRNA-synt_2d"/>
    <property type="match status" value="1"/>
</dbReference>
<keyword evidence="8 13" id="KW-0067">ATP-binding</keyword>
<keyword evidence="10 13" id="KW-0648">Protein biosynthesis</keyword>
<sequence>MSAPNKSYDPVEVEALKPEEIERMRDEALAAFDAAADLDALTHAKTAHTGPTSPLSLANREIGALPPAAKAEAGKRVGMARGAVNKALAARLAVLEAERDERVLVEEAVDVTLPYDRVPAGARHPLTTLMERVADVFVAMGYEVAEGPEVEAEWFNFDALNFVPDHPARQMQDTFFVQAASDSGSAAGSGPKSDESGVVLRTHTSPVQARALLDREPPVYVVCPGRVYRTDELDATHTPVFHQIELLAVDEGLTMADLKGTLDHMVQALFGEGMKTRLRPNYFPFTEPSAEMDMVCYVCRGESVGDPDRPCRTCGSEGWIELGGCGMVNPKVLTACGVDPAKYSGFAFGFGIERMLMFRHNVEDMRDMVEGDVRFTRPFGMEI</sequence>
<evidence type="ECO:0000256" key="2">
    <source>
        <dbReference type="ARBA" id="ARBA00010207"/>
    </source>
</evidence>
<dbReference type="CDD" id="cd00496">
    <property type="entry name" value="PheRS_alpha_core"/>
    <property type="match status" value="1"/>
</dbReference>
<evidence type="ECO:0000259" key="14">
    <source>
        <dbReference type="PROSITE" id="PS50862"/>
    </source>
</evidence>
<dbReference type="NCBIfam" id="TIGR00468">
    <property type="entry name" value="pheS"/>
    <property type="match status" value="1"/>
</dbReference>
<proteinExistence type="inferred from homology"/>
<dbReference type="RefSeq" id="WP_138895633.1">
    <property type="nucleotide sequence ID" value="NZ_BMVO01000002.1"/>
</dbReference>
<name>A0ABQ3DFK1_9ACTN</name>
<dbReference type="InterPro" id="IPR002319">
    <property type="entry name" value="Phenylalanyl-tRNA_Synthase"/>
</dbReference>
<evidence type="ECO:0000256" key="1">
    <source>
        <dbReference type="ARBA" id="ARBA00004496"/>
    </source>
</evidence>
<keyword evidence="9 13" id="KW-0460">Magnesium</keyword>
<dbReference type="Proteomes" id="UP000599437">
    <property type="component" value="Unassembled WGS sequence"/>
</dbReference>
<dbReference type="InterPro" id="IPR045864">
    <property type="entry name" value="aa-tRNA-synth_II/BPL/LPL"/>
</dbReference>
<dbReference type="Gene3D" id="3.30.930.10">
    <property type="entry name" value="Bira Bifunctional Protein, Domain 2"/>
    <property type="match status" value="1"/>
</dbReference>
<feature type="domain" description="Aminoacyl-transfer RNA synthetases class-II family profile" evidence="14">
    <location>
        <begin position="127"/>
        <end position="378"/>
    </location>
</feature>
<evidence type="ECO:0000256" key="6">
    <source>
        <dbReference type="ARBA" id="ARBA00022723"/>
    </source>
</evidence>
<comment type="caution">
    <text evidence="15">The sequence shown here is derived from an EMBL/GenBank/DDBJ whole genome shotgun (WGS) entry which is preliminary data.</text>
</comment>